<dbReference type="SMART" id="SM00065">
    <property type="entry name" value="GAF"/>
    <property type="match status" value="1"/>
</dbReference>
<dbReference type="InterPro" id="IPR012226">
    <property type="entry name" value="Diguanyl_cyclase/Pdiesterase"/>
</dbReference>
<dbReference type="Pfam" id="PF00990">
    <property type="entry name" value="GGDEF"/>
    <property type="match status" value="1"/>
</dbReference>
<feature type="domain" description="EAL" evidence="1">
    <location>
        <begin position="450"/>
        <end position="700"/>
    </location>
</feature>
<dbReference type="PIRSF" id="PIRSF005925">
    <property type="entry name" value="Dos"/>
    <property type="match status" value="1"/>
</dbReference>
<feature type="domain" description="GGDEF" evidence="2">
    <location>
        <begin position="308"/>
        <end position="441"/>
    </location>
</feature>
<dbReference type="InterPro" id="IPR000160">
    <property type="entry name" value="GGDEF_dom"/>
</dbReference>
<dbReference type="InterPro" id="IPR052155">
    <property type="entry name" value="Biofilm_reg_signaling"/>
</dbReference>
<evidence type="ECO:0000313" key="3">
    <source>
        <dbReference type="EMBL" id="MBH0238145.1"/>
    </source>
</evidence>
<dbReference type="Pfam" id="PF13185">
    <property type="entry name" value="GAF_2"/>
    <property type="match status" value="1"/>
</dbReference>
<evidence type="ECO:0000259" key="2">
    <source>
        <dbReference type="PROSITE" id="PS50887"/>
    </source>
</evidence>
<dbReference type="InterPro" id="IPR029016">
    <property type="entry name" value="GAF-like_dom_sf"/>
</dbReference>
<evidence type="ECO:0000259" key="1">
    <source>
        <dbReference type="PROSITE" id="PS50883"/>
    </source>
</evidence>
<dbReference type="EMBL" id="JADZLT010000050">
    <property type="protein sequence ID" value="MBH0238145.1"/>
    <property type="molecule type" value="Genomic_DNA"/>
</dbReference>
<dbReference type="SMART" id="SM00267">
    <property type="entry name" value="GGDEF"/>
    <property type="match status" value="1"/>
</dbReference>
<dbReference type="Pfam" id="PF00563">
    <property type="entry name" value="EAL"/>
    <property type="match status" value="1"/>
</dbReference>
<comment type="caution">
    <text evidence="3">The sequence shown here is derived from an EMBL/GenBank/DDBJ whole genome shotgun (WGS) entry which is preliminary data.</text>
</comment>
<name>A0A931I2L5_9HYPH</name>
<evidence type="ECO:0000313" key="4">
    <source>
        <dbReference type="Proteomes" id="UP000631694"/>
    </source>
</evidence>
<dbReference type="InterPro" id="IPR043128">
    <property type="entry name" value="Rev_trsase/Diguanyl_cyclase"/>
</dbReference>
<dbReference type="PROSITE" id="PS50887">
    <property type="entry name" value="GGDEF"/>
    <property type="match status" value="1"/>
</dbReference>
<dbReference type="PROSITE" id="PS50883">
    <property type="entry name" value="EAL"/>
    <property type="match status" value="1"/>
</dbReference>
<dbReference type="SUPFAM" id="SSF55781">
    <property type="entry name" value="GAF domain-like"/>
    <property type="match status" value="1"/>
</dbReference>
<dbReference type="SMART" id="SM00052">
    <property type="entry name" value="EAL"/>
    <property type="match status" value="1"/>
</dbReference>
<dbReference type="SUPFAM" id="SSF55073">
    <property type="entry name" value="Nucleotide cyclase"/>
    <property type="match status" value="1"/>
</dbReference>
<accession>A0A931I2L5</accession>
<gene>
    <name evidence="3" type="ORF">I5731_09955</name>
</gene>
<dbReference type="PANTHER" id="PTHR44757:SF2">
    <property type="entry name" value="BIOFILM ARCHITECTURE MAINTENANCE PROTEIN MBAA"/>
    <property type="match status" value="1"/>
</dbReference>
<protein>
    <submittedName>
        <fullName evidence="3">EAL domain-containing protein</fullName>
    </submittedName>
</protein>
<dbReference type="NCBIfam" id="TIGR00254">
    <property type="entry name" value="GGDEF"/>
    <property type="match status" value="1"/>
</dbReference>
<dbReference type="InterPro" id="IPR003018">
    <property type="entry name" value="GAF"/>
</dbReference>
<dbReference type="InterPro" id="IPR029787">
    <property type="entry name" value="Nucleotide_cyclase"/>
</dbReference>
<proteinExistence type="predicted"/>
<dbReference type="PANTHER" id="PTHR44757">
    <property type="entry name" value="DIGUANYLATE CYCLASE DGCP"/>
    <property type="match status" value="1"/>
</dbReference>
<dbReference type="Proteomes" id="UP000631694">
    <property type="component" value="Unassembled WGS sequence"/>
</dbReference>
<organism evidence="3 4">
    <name type="scientific">Methylobrevis albus</name>
    <dbReference type="NCBI Taxonomy" id="2793297"/>
    <lineage>
        <taxon>Bacteria</taxon>
        <taxon>Pseudomonadati</taxon>
        <taxon>Pseudomonadota</taxon>
        <taxon>Alphaproteobacteria</taxon>
        <taxon>Hyphomicrobiales</taxon>
        <taxon>Pleomorphomonadaceae</taxon>
        <taxon>Methylobrevis</taxon>
    </lineage>
</organism>
<dbReference type="CDD" id="cd01948">
    <property type="entry name" value="EAL"/>
    <property type="match status" value="1"/>
</dbReference>
<dbReference type="AlphaFoldDB" id="A0A931I2L5"/>
<dbReference type="InterPro" id="IPR035919">
    <property type="entry name" value="EAL_sf"/>
</dbReference>
<dbReference type="Gene3D" id="3.30.70.270">
    <property type="match status" value="1"/>
</dbReference>
<dbReference type="RefSeq" id="WP_197311236.1">
    <property type="nucleotide sequence ID" value="NZ_JADZLT010000050.1"/>
</dbReference>
<sequence length="706" mass="75767">MPQTEIRDFSAALFGADGTRIVLATGTAETGSAARTIFEWLPHLAPERWDAAFARLATGETDLLSSPAPVGEAPGHPITLKVRGITLDGRVLALAEPDRDDAAALSALALLQQRILADVATGKRLQAVMHRLCLDVEAMRPGIVASVLAVDPAGRLRHLASPSLPSHFCRAIDGISIGPMVGSCGTAAFLGEPVEVTDIANDPRWAVAKDLAWPLGLKACWSSPIKAGDGRVVGTFAFYYRECRGPDEADRRIVEACLALSAIAIEHEEAGNRVEELALRDYLTGLPNRLGFQRGAGDALEAVRRMGTGLALHFVDFDNFKIVNDAFGHHVGDQVLKEVAARVAGCLRYGENIARLGGDEFAVIQRGATDDAAVEELAVRVLKAIAAPLQIGGHRLQITACLGAARSPRDGDDIAELLKNADIAVYRAKSEGHGRYRLFSDRMAEGIRAERLLERDLAEAIEKQQLDVHFQPIVDLASGRILSFEALVRWTHPVRGPVAPSEFVPIAERAGLVADLGDFVLRRACREAAGWPAAIGVSVNLSPSQLARPDFVLTVVRAVHETGLSPARLDLEITETVPLSENSAMRAMLEQLRSLGVSISLDDFGVGYSSLSYLRSFPFDRIKIDMSFVRDIGRRADAEAILKAAIGLGGALKMRTTAEGVETEAQRDWLLGQGCDEGQGYLFSRPVPAADAARLVATGAHSSLRA</sequence>
<dbReference type="SUPFAM" id="SSF141868">
    <property type="entry name" value="EAL domain-like"/>
    <property type="match status" value="1"/>
</dbReference>
<dbReference type="InterPro" id="IPR001633">
    <property type="entry name" value="EAL_dom"/>
</dbReference>
<reference evidence="3" key="1">
    <citation type="submission" date="2020-12" db="EMBL/GenBank/DDBJ databases">
        <title>Methylobrevis albus sp. nov., isolated from fresh water lack sediment.</title>
        <authorList>
            <person name="Zou Q."/>
        </authorList>
    </citation>
    <scope>NUCLEOTIDE SEQUENCE</scope>
    <source>
        <strain evidence="3">L22</strain>
    </source>
</reference>
<dbReference type="CDD" id="cd01949">
    <property type="entry name" value="GGDEF"/>
    <property type="match status" value="1"/>
</dbReference>
<keyword evidence="4" id="KW-1185">Reference proteome</keyword>
<dbReference type="Gene3D" id="3.20.20.450">
    <property type="entry name" value="EAL domain"/>
    <property type="match status" value="1"/>
</dbReference>
<dbReference type="Gene3D" id="3.30.450.40">
    <property type="match status" value="1"/>
</dbReference>